<comment type="caution">
    <text evidence="2">The sequence shown here is derived from an EMBL/GenBank/DDBJ whole genome shotgun (WGS) entry which is preliminary data.</text>
</comment>
<evidence type="ECO:0000313" key="2">
    <source>
        <dbReference type="EMBL" id="GIY78386.1"/>
    </source>
</evidence>
<dbReference type="EMBL" id="BPLR01015752">
    <property type="protein sequence ID" value="GIY78386.1"/>
    <property type="molecule type" value="Genomic_DNA"/>
</dbReference>
<feature type="region of interest" description="Disordered" evidence="1">
    <location>
        <begin position="1"/>
        <end position="37"/>
    </location>
</feature>
<gene>
    <name evidence="2" type="ORF">CEXT_741771</name>
</gene>
<organism evidence="2 3">
    <name type="scientific">Caerostris extrusa</name>
    <name type="common">Bark spider</name>
    <name type="synonym">Caerostris bankana</name>
    <dbReference type="NCBI Taxonomy" id="172846"/>
    <lineage>
        <taxon>Eukaryota</taxon>
        <taxon>Metazoa</taxon>
        <taxon>Ecdysozoa</taxon>
        <taxon>Arthropoda</taxon>
        <taxon>Chelicerata</taxon>
        <taxon>Arachnida</taxon>
        <taxon>Araneae</taxon>
        <taxon>Araneomorphae</taxon>
        <taxon>Entelegynae</taxon>
        <taxon>Araneoidea</taxon>
        <taxon>Araneidae</taxon>
        <taxon>Caerostris</taxon>
    </lineage>
</organism>
<proteinExistence type="predicted"/>
<accession>A0AAV4W7E5</accession>
<dbReference type="Proteomes" id="UP001054945">
    <property type="component" value="Unassembled WGS sequence"/>
</dbReference>
<evidence type="ECO:0000313" key="3">
    <source>
        <dbReference type="Proteomes" id="UP001054945"/>
    </source>
</evidence>
<reference evidence="2 3" key="1">
    <citation type="submission" date="2021-06" db="EMBL/GenBank/DDBJ databases">
        <title>Caerostris extrusa draft genome.</title>
        <authorList>
            <person name="Kono N."/>
            <person name="Arakawa K."/>
        </authorList>
    </citation>
    <scope>NUCLEOTIDE SEQUENCE [LARGE SCALE GENOMIC DNA]</scope>
</reference>
<evidence type="ECO:0000256" key="1">
    <source>
        <dbReference type="SAM" id="MobiDB-lite"/>
    </source>
</evidence>
<name>A0AAV4W7E5_CAEEX</name>
<dbReference type="AlphaFoldDB" id="A0AAV4W7E5"/>
<sequence length="88" mass="9502">MTAAEDGAQSRRGSSNEKVLGEKFCETEGGGSPKCGRWLQQRYSHEEALDGGSNTGRAFPSEVMQGAQISFVGNRCYPSDADERNKGK</sequence>
<protein>
    <submittedName>
        <fullName evidence="2">Uncharacterized protein</fullName>
    </submittedName>
</protein>
<keyword evidence="3" id="KW-1185">Reference proteome</keyword>